<keyword evidence="3" id="KW-0479">Metal-binding</keyword>
<dbReference type="CDD" id="cd21109">
    <property type="entry name" value="SPASM"/>
    <property type="match status" value="1"/>
</dbReference>
<dbReference type="SUPFAM" id="SSF102114">
    <property type="entry name" value="Radical SAM enzymes"/>
    <property type="match status" value="1"/>
</dbReference>
<accession>E6VUH3</accession>
<dbReference type="eggNOG" id="COG0535">
    <property type="taxonomic scope" value="Bacteria"/>
</dbReference>
<dbReference type="InterPro" id="IPR029044">
    <property type="entry name" value="Nucleotide-diphossugar_trans"/>
</dbReference>
<reference evidence="10 11" key="2">
    <citation type="journal article" date="2014" name="Genome Announc.">
        <title>Complete Genome Sequence of the Subsurface, Mesophilic Sulfate-Reducing Bacterium Desulfovibrio aespoeensis Aspo-2.</title>
        <authorList>
            <person name="Pedersen K."/>
            <person name="Bengtsson A."/>
            <person name="Edlund J."/>
            <person name="Rabe L."/>
            <person name="Hazen T."/>
            <person name="Chakraborty R."/>
            <person name="Goodwin L."/>
            <person name="Shapiro N."/>
        </authorList>
    </citation>
    <scope>NUCLEOTIDE SEQUENCE [LARGE SCALE GENOMIC DNA]</scope>
    <source>
        <strain evidence="11">ATCC 700646 / DSM 10631 / Aspo-2</strain>
    </source>
</reference>
<evidence type="ECO:0000256" key="5">
    <source>
        <dbReference type="ARBA" id="ARBA00023014"/>
    </source>
</evidence>
<feature type="domain" description="4Fe4S-binding SPASM" evidence="9">
    <location>
        <begin position="661"/>
        <end position="728"/>
    </location>
</feature>
<dbReference type="Proteomes" id="UP000002191">
    <property type="component" value="Chromosome"/>
</dbReference>
<comment type="cofactor">
    <cofactor evidence="1">
        <name>[4Fe-4S] cluster</name>
        <dbReference type="ChEBI" id="CHEBI:49883"/>
    </cofactor>
</comment>
<dbReference type="AlphaFoldDB" id="E6VUH3"/>
<evidence type="ECO:0000256" key="6">
    <source>
        <dbReference type="PROSITE-ProRule" id="PRU00339"/>
    </source>
</evidence>
<dbReference type="SMART" id="SM00028">
    <property type="entry name" value="TPR"/>
    <property type="match status" value="3"/>
</dbReference>
<dbReference type="InterPro" id="IPR013785">
    <property type="entry name" value="Aldolase_TIM"/>
</dbReference>
<dbReference type="GO" id="GO:0016758">
    <property type="term" value="F:hexosyltransferase activity"/>
    <property type="evidence" value="ECO:0007669"/>
    <property type="project" value="UniProtKB-ARBA"/>
</dbReference>
<dbReference type="PANTHER" id="PTHR22916">
    <property type="entry name" value="GLYCOSYLTRANSFERASE"/>
    <property type="match status" value="1"/>
</dbReference>
<keyword evidence="4" id="KW-0408">Iron</keyword>
<evidence type="ECO:0000256" key="4">
    <source>
        <dbReference type="ARBA" id="ARBA00023004"/>
    </source>
</evidence>
<keyword evidence="11" id="KW-1185">Reference proteome</keyword>
<dbReference type="CDD" id="cd01335">
    <property type="entry name" value="Radical_SAM"/>
    <property type="match status" value="1"/>
</dbReference>
<dbReference type="KEGG" id="das:Daes_0090"/>
<evidence type="ECO:0000259" key="7">
    <source>
        <dbReference type="Pfam" id="PF00535"/>
    </source>
</evidence>
<keyword evidence="6" id="KW-0802">TPR repeat</keyword>
<keyword evidence="10" id="KW-0808">Transferase</keyword>
<evidence type="ECO:0000313" key="11">
    <source>
        <dbReference type="Proteomes" id="UP000002191"/>
    </source>
</evidence>
<dbReference type="InterPro" id="IPR058240">
    <property type="entry name" value="rSAM_sf"/>
</dbReference>
<feature type="domain" description="Glycosyltransferase 2-like" evidence="7">
    <location>
        <begin position="5"/>
        <end position="162"/>
    </location>
</feature>
<dbReference type="HOGENOM" id="CLU_378007_0_0_7"/>
<protein>
    <submittedName>
        <fullName evidence="10">Glycosyl transferase family 2</fullName>
    </submittedName>
</protein>
<dbReference type="STRING" id="643562.Daes_0090"/>
<feature type="repeat" description="TPR" evidence="6">
    <location>
        <begin position="336"/>
        <end position="369"/>
    </location>
</feature>
<evidence type="ECO:0000313" key="10">
    <source>
        <dbReference type="EMBL" id="ADU61118.1"/>
    </source>
</evidence>
<reference evidence="11" key="1">
    <citation type="submission" date="2010-12" db="EMBL/GenBank/DDBJ databases">
        <title>Complete sequence of Desulfovibrio aespoeensis Aspo-2.</title>
        <authorList>
            <consortium name="US DOE Joint Genome Institute"/>
            <person name="Lucas S."/>
            <person name="Copeland A."/>
            <person name="Lapidus A."/>
            <person name="Cheng J.-F."/>
            <person name="Goodwin L."/>
            <person name="Pitluck S."/>
            <person name="Chertkov O."/>
            <person name="Misra M."/>
            <person name="Detter J.C."/>
            <person name="Han C."/>
            <person name="Tapia R."/>
            <person name="Land M."/>
            <person name="Hauser L."/>
            <person name="Kyrpides N."/>
            <person name="Ivanova N."/>
            <person name="Ovchinnikova G."/>
            <person name="Pedersen K."/>
            <person name="Jagevall S."/>
            <person name="Hazen T."/>
            <person name="Woyke T."/>
        </authorList>
    </citation>
    <scope>NUCLEOTIDE SEQUENCE [LARGE SCALE GENOMIC DNA]</scope>
    <source>
        <strain evidence="11">ATCC 700646 / DSM 10631 / Aspo-2</strain>
    </source>
</reference>
<sequence>MTKVSVLVTNYNYERFIDEAVESVMTQTVQPQEIIIVDDGSTDGSRRRIEALARKYPIIEAVFNENQGQGAALNAAFVRCSGDIVYLLDSDDTWLPDKIATTLPLFDKAGFVQHNLHLLQGVYRSFLVQAEPLRYMQELGYVDFFAPTSALGFRREVLEQVFPLPDTESLRICADAVLTRLALHYGELETLDVPLGCYRVHGDNGWYSSRFQGQHYVMSLIGILNRCLVERGFARIPVERNCLLPRPQGQPVEEVERSLAVLREMREDPIHRAACLVLEGQLLLHQGREKEALEAFSRAAGEGSSVPEEVRVFLKLGNGPAPGEAEAGMLSTEAAANMFFEMAVCLVRLRRYEEALAAFVSVLHHAPDRLEIYLNRSDSLRYLGRFDEALAEVDEAEKRNPALPGLAETRDKVCRAMEAAGLSCPARNKVDAQKGMSVQIQTTSVCNGKCIMCPYLDSWHKDNPGVMTDDVYDRILRELQTVDVDKICLYLENEPLVDPKLIPRMQQFIREVPFRLMEISTNAALLSAQRSEQLAQTLANVPHQIWISFHGLDERTYNGIMGLDFNKSLSQVIRLLRLAETVPLNVIIRGSGEPQHESLRHEFAFSESDYRAFWAAKFAEHGITRPPKINYFRYHDRCGTIRRNSIRLHENVRDTLKGFHCPRVDSWLHFLYTGELCICCMDYHREQIFGDITKQSLKEIRESEAYTTMRDKAFGRRESPADFICKRCVSPNG</sequence>
<evidence type="ECO:0000256" key="3">
    <source>
        <dbReference type="ARBA" id="ARBA00022723"/>
    </source>
</evidence>
<keyword evidence="5" id="KW-0411">Iron-sulfur</keyword>
<dbReference type="OrthoDB" id="5414041at2"/>
<dbReference type="SUPFAM" id="SSF53448">
    <property type="entry name" value="Nucleotide-diphospho-sugar transferases"/>
    <property type="match status" value="1"/>
</dbReference>
<dbReference type="PANTHER" id="PTHR22916:SF3">
    <property type="entry name" value="UDP-GLCNAC:BETAGAL BETA-1,3-N-ACETYLGLUCOSAMINYLTRANSFERASE-LIKE PROTEIN 1"/>
    <property type="match status" value="1"/>
</dbReference>
<dbReference type="Pfam" id="PF00535">
    <property type="entry name" value="Glycos_transf_2"/>
    <property type="match status" value="1"/>
</dbReference>
<name>E6VUH3_PSEA9</name>
<dbReference type="SUPFAM" id="SSF48452">
    <property type="entry name" value="TPR-like"/>
    <property type="match status" value="1"/>
</dbReference>
<dbReference type="InterPro" id="IPR007197">
    <property type="entry name" value="rSAM"/>
</dbReference>
<keyword evidence="2" id="KW-0949">S-adenosyl-L-methionine</keyword>
<evidence type="ECO:0000256" key="2">
    <source>
        <dbReference type="ARBA" id="ARBA00022691"/>
    </source>
</evidence>
<dbReference type="SFLD" id="SFLDS00029">
    <property type="entry name" value="Radical_SAM"/>
    <property type="match status" value="1"/>
</dbReference>
<dbReference type="Gene3D" id="3.20.20.70">
    <property type="entry name" value="Aldolase class I"/>
    <property type="match status" value="1"/>
</dbReference>
<dbReference type="Pfam" id="PF13186">
    <property type="entry name" value="SPASM"/>
    <property type="match status" value="1"/>
</dbReference>
<dbReference type="InterPro" id="IPR023885">
    <property type="entry name" value="4Fe4S-binding_SPASM_dom"/>
</dbReference>
<evidence type="ECO:0000259" key="9">
    <source>
        <dbReference type="Pfam" id="PF13186"/>
    </source>
</evidence>
<dbReference type="InterPro" id="IPR019734">
    <property type="entry name" value="TPR_rpt"/>
</dbReference>
<gene>
    <name evidence="10" type="ordered locus">Daes_0090</name>
</gene>
<feature type="domain" description="Radical SAM core" evidence="8">
    <location>
        <begin position="441"/>
        <end position="579"/>
    </location>
</feature>
<dbReference type="GO" id="GO:0051536">
    <property type="term" value="F:iron-sulfur cluster binding"/>
    <property type="evidence" value="ECO:0007669"/>
    <property type="project" value="UniProtKB-KW"/>
</dbReference>
<evidence type="ECO:0000259" key="8">
    <source>
        <dbReference type="Pfam" id="PF04055"/>
    </source>
</evidence>
<proteinExistence type="predicted"/>
<organism evidence="10 11">
    <name type="scientific">Pseudodesulfovibrio aespoeensis (strain ATCC 700646 / DSM 10631 / Aspo-2)</name>
    <name type="common">Desulfovibrio aespoeensis</name>
    <dbReference type="NCBI Taxonomy" id="643562"/>
    <lineage>
        <taxon>Bacteria</taxon>
        <taxon>Pseudomonadati</taxon>
        <taxon>Thermodesulfobacteriota</taxon>
        <taxon>Desulfovibrionia</taxon>
        <taxon>Desulfovibrionales</taxon>
        <taxon>Desulfovibrionaceae</taxon>
    </lineage>
</organism>
<dbReference type="Pfam" id="PF04055">
    <property type="entry name" value="Radical_SAM"/>
    <property type="match status" value="1"/>
</dbReference>
<evidence type="ECO:0000256" key="1">
    <source>
        <dbReference type="ARBA" id="ARBA00001966"/>
    </source>
</evidence>
<dbReference type="SFLD" id="SFLDG01067">
    <property type="entry name" value="SPASM/twitch_domain_containing"/>
    <property type="match status" value="1"/>
</dbReference>
<dbReference type="eggNOG" id="COG1215">
    <property type="taxonomic scope" value="Bacteria"/>
</dbReference>
<dbReference type="InterPro" id="IPR001173">
    <property type="entry name" value="Glyco_trans_2-like"/>
</dbReference>
<dbReference type="InterPro" id="IPR011990">
    <property type="entry name" value="TPR-like_helical_dom_sf"/>
</dbReference>
<dbReference type="EMBL" id="CP002431">
    <property type="protein sequence ID" value="ADU61118.1"/>
    <property type="molecule type" value="Genomic_DNA"/>
</dbReference>
<dbReference type="Gene3D" id="1.25.40.10">
    <property type="entry name" value="Tetratricopeptide repeat domain"/>
    <property type="match status" value="1"/>
</dbReference>
<dbReference type="PROSITE" id="PS50005">
    <property type="entry name" value="TPR"/>
    <property type="match status" value="1"/>
</dbReference>
<dbReference type="Pfam" id="PF13432">
    <property type="entry name" value="TPR_16"/>
    <property type="match status" value="1"/>
</dbReference>
<dbReference type="GO" id="GO:0046872">
    <property type="term" value="F:metal ion binding"/>
    <property type="evidence" value="ECO:0007669"/>
    <property type="project" value="UniProtKB-KW"/>
</dbReference>
<dbReference type="Gene3D" id="3.90.550.10">
    <property type="entry name" value="Spore Coat Polysaccharide Biosynthesis Protein SpsA, Chain A"/>
    <property type="match status" value="1"/>
</dbReference>